<dbReference type="KEGG" id="mzh:Mzhil_1047"/>
<accession>F7XLX6</accession>
<dbReference type="InterPro" id="IPR012301">
    <property type="entry name" value="Malic_N_dom"/>
</dbReference>
<reference evidence="8" key="1">
    <citation type="submission" date="2010-07" db="EMBL/GenBank/DDBJ databases">
        <title>The complete genome of Methanosalsum zhilinae DSM 4017.</title>
        <authorList>
            <consortium name="US DOE Joint Genome Institute (JGI-PGF)"/>
            <person name="Lucas S."/>
            <person name="Copeland A."/>
            <person name="Lapidus A."/>
            <person name="Glavina del Rio T."/>
            <person name="Dalin E."/>
            <person name="Tice H."/>
            <person name="Bruce D."/>
            <person name="Goodwin L."/>
            <person name="Pitluck S."/>
            <person name="Kyrpides N."/>
            <person name="Mavromatis K."/>
            <person name="Ovchinnikova G."/>
            <person name="Daligault H."/>
            <person name="Detter J.C."/>
            <person name="Han C."/>
            <person name="Tapia R."/>
            <person name="Larimer F."/>
            <person name="Land M."/>
            <person name="Hauser L."/>
            <person name="Markowitz V."/>
            <person name="Cheng J.-F."/>
            <person name="Hugenholtz P."/>
            <person name="Woyke T."/>
            <person name="Wu D."/>
            <person name="Spring S."/>
            <person name="Schueler E."/>
            <person name="Brambilla E."/>
            <person name="Klenk H.-P."/>
            <person name="Eisen J.A."/>
        </authorList>
    </citation>
    <scope>NUCLEOTIDE SEQUENCE</scope>
    <source>
        <strain evidence="8">DSM 4017</strain>
    </source>
</reference>
<dbReference type="InterPro" id="IPR001891">
    <property type="entry name" value="Malic_OxRdtase"/>
</dbReference>
<dbReference type="Proteomes" id="UP000006622">
    <property type="component" value="Chromosome"/>
</dbReference>
<sequence>MKHLTVKSCMETDDLLGKESLQLYGKHHGVLEVASKVHLENTRDLSIVYTPGVAEPCKRIAKSSDDVYRYTLKENTVAIITDGSAILGLGNIGAAAGLPVMEGKAIIFKELAGINAFPICLDTQDTEEIIKTVKNIAPVFGGINLEDISAPRCFEIEERLKKELSIPVMHDDQHGTAIVTIAGLLNSLKLTGKKINEIKVVISGAGAAGMAIAKKLIHTGVRPENLLVCDRNGIISRKRTEGMNPKKKEIAEFSNPEEIKGSLAEAVSGSDVFIGVSVPEIVTENMVASMNNDAIIFAMANPIPEIMPHKAFEAGARVVATGRSDCPNQINNCLGFPGIFKGALETRATQINLEMELAAANALAAIVEDDGIKEDYIIPNPLDKRVVPGVSKAVADAAIKSGVARKK</sequence>
<evidence type="ECO:0000259" key="6">
    <source>
        <dbReference type="SMART" id="SM00919"/>
    </source>
</evidence>
<dbReference type="Gene3D" id="3.40.50.10380">
    <property type="entry name" value="Malic enzyme, N-terminal domain"/>
    <property type="match status" value="1"/>
</dbReference>
<organism evidence="8 9">
    <name type="scientific">Methanosalsum zhilinae (strain DSM 4017 / NBRC 107636 / OCM 62 / WeN5)</name>
    <name type="common">Methanohalophilus zhilinae</name>
    <dbReference type="NCBI Taxonomy" id="679901"/>
    <lineage>
        <taxon>Archaea</taxon>
        <taxon>Methanobacteriati</taxon>
        <taxon>Methanobacteriota</taxon>
        <taxon>Stenosarchaea group</taxon>
        <taxon>Methanomicrobia</taxon>
        <taxon>Methanosarcinales</taxon>
        <taxon>Methanosarcinaceae</taxon>
        <taxon>Methanosalsum</taxon>
    </lineage>
</organism>
<keyword evidence="5 8" id="KW-0560">Oxidoreductase</keyword>
<evidence type="ECO:0000256" key="4">
    <source>
        <dbReference type="ARBA" id="ARBA00022723"/>
    </source>
</evidence>
<evidence type="ECO:0000256" key="5">
    <source>
        <dbReference type="ARBA" id="ARBA00023002"/>
    </source>
</evidence>
<evidence type="ECO:0000256" key="2">
    <source>
        <dbReference type="ARBA" id="ARBA00001946"/>
    </source>
</evidence>
<dbReference type="SUPFAM" id="SSF53223">
    <property type="entry name" value="Aminoacid dehydrogenase-like, N-terminal domain"/>
    <property type="match status" value="1"/>
</dbReference>
<dbReference type="InterPro" id="IPR037062">
    <property type="entry name" value="Malic_N_dom_sf"/>
</dbReference>
<dbReference type="CDD" id="cd05311">
    <property type="entry name" value="NAD_bind_2_malic_enz"/>
    <property type="match status" value="1"/>
</dbReference>
<keyword evidence="9" id="KW-1185">Reference proteome</keyword>
<dbReference type="SMART" id="SM00919">
    <property type="entry name" value="Malic_M"/>
    <property type="match status" value="1"/>
</dbReference>
<evidence type="ECO:0000256" key="3">
    <source>
        <dbReference type="ARBA" id="ARBA00008785"/>
    </source>
</evidence>
<dbReference type="STRING" id="679901.Mzhil_1047"/>
<dbReference type="Pfam" id="PF03949">
    <property type="entry name" value="Malic_M"/>
    <property type="match status" value="1"/>
</dbReference>
<dbReference type="PANTHER" id="PTHR43237">
    <property type="entry name" value="NADP-DEPENDENT MALIC ENZYME"/>
    <property type="match status" value="1"/>
</dbReference>
<evidence type="ECO:0000256" key="1">
    <source>
        <dbReference type="ARBA" id="ARBA00001936"/>
    </source>
</evidence>
<dbReference type="Gene3D" id="3.40.50.720">
    <property type="entry name" value="NAD(P)-binding Rossmann-like Domain"/>
    <property type="match status" value="1"/>
</dbReference>
<evidence type="ECO:0000259" key="7">
    <source>
        <dbReference type="SMART" id="SM01274"/>
    </source>
</evidence>
<comment type="cofactor">
    <cofactor evidence="1">
        <name>Mn(2+)</name>
        <dbReference type="ChEBI" id="CHEBI:29035"/>
    </cofactor>
</comment>
<evidence type="ECO:0000313" key="8">
    <source>
        <dbReference type="EMBL" id="AEH60904.1"/>
    </source>
</evidence>
<dbReference type="SMART" id="SM01274">
    <property type="entry name" value="malic"/>
    <property type="match status" value="1"/>
</dbReference>
<keyword evidence="4" id="KW-0479">Metal-binding</keyword>
<dbReference type="GO" id="GO:0046872">
    <property type="term" value="F:metal ion binding"/>
    <property type="evidence" value="ECO:0007669"/>
    <property type="project" value="UniProtKB-KW"/>
</dbReference>
<name>F7XLX6_METZD</name>
<gene>
    <name evidence="8" type="ordered locus">Mzhil_1047</name>
</gene>
<dbReference type="InterPro" id="IPR046346">
    <property type="entry name" value="Aminoacid_DH-like_N_sf"/>
</dbReference>
<feature type="domain" description="Malic enzyme N-terminal" evidence="7">
    <location>
        <begin position="28"/>
        <end position="161"/>
    </location>
</feature>
<dbReference type="SUPFAM" id="SSF51735">
    <property type="entry name" value="NAD(P)-binding Rossmann-fold domains"/>
    <property type="match status" value="1"/>
</dbReference>
<proteinExistence type="inferred from homology"/>
<dbReference type="GO" id="GO:0016616">
    <property type="term" value="F:oxidoreductase activity, acting on the CH-OH group of donors, NAD or NADP as acceptor"/>
    <property type="evidence" value="ECO:0007669"/>
    <property type="project" value="InterPro"/>
</dbReference>
<dbReference type="InterPro" id="IPR015884">
    <property type="entry name" value="Malic_enzyme_CS"/>
</dbReference>
<dbReference type="InterPro" id="IPR051674">
    <property type="entry name" value="Malate_Decarboxylase"/>
</dbReference>
<comment type="similarity">
    <text evidence="3">Belongs to the malic enzymes family.</text>
</comment>
<evidence type="ECO:0000313" key="9">
    <source>
        <dbReference type="Proteomes" id="UP000006622"/>
    </source>
</evidence>
<dbReference type="PANTHER" id="PTHR43237:SF4">
    <property type="entry name" value="NADP-DEPENDENT MALIC ENZYME"/>
    <property type="match status" value="1"/>
</dbReference>
<dbReference type="GO" id="GO:0004470">
    <property type="term" value="F:malic enzyme activity"/>
    <property type="evidence" value="ECO:0007669"/>
    <property type="project" value="InterPro"/>
</dbReference>
<dbReference type="OrthoDB" id="45556at2157"/>
<dbReference type="FunFam" id="3.40.50.10380:FF:000003">
    <property type="entry name" value="NADP-dependent malic enzyme"/>
    <property type="match status" value="1"/>
</dbReference>
<dbReference type="PROSITE" id="PS00331">
    <property type="entry name" value="MALIC_ENZYMES"/>
    <property type="match status" value="1"/>
</dbReference>
<dbReference type="InterPro" id="IPR045213">
    <property type="entry name" value="Malic_NAD-bd_bact_type"/>
</dbReference>
<dbReference type="AlphaFoldDB" id="F7XLX6"/>
<dbReference type="InterPro" id="IPR012302">
    <property type="entry name" value="Malic_NAD-bd"/>
</dbReference>
<dbReference type="GO" id="GO:0051287">
    <property type="term" value="F:NAD binding"/>
    <property type="evidence" value="ECO:0007669"/>
    <property type="project" value="InterPro"/>
</dbReference>
<dbReference type="PIRSF" id="PIRSF000106">
    <property type="entry name" value="ME"/>
    <property type="match status" value="1"/>
</dbReference>
<dbReference type="FunFam" id="3.40.50.720:FF:000095">
    <property type="entry name" value="NADP-dependent malic enzyme"/>
    <property type="match status" value="1"/>
</dbReference>
<dbReference type="Pfam" id="PF00390">
    <property type="entry name" value="malic"/>
    <property type="match status" value="1"/>
</dbReference>
<dbReference type="HOGENOM" id="CLU_034446_2_1_2"/>
<protein>
    <submittedName>
        <fullName evidence="8">Malate dehydrogenase (Oxaloacetate-decarboxylating)</fullName>
        <ecNumber evidence="8">1.1.1.38</ecNumber>
    </submittedName>
</protein>
<dbReference type="EMBL" id="CP002101">
    <property type="protein sequence ID" value="AEH60904.1"/>
    <property type="molecule type" value="Genomic_DNA"/>
</dbReference>
<comment type="cofactor">
    <cofactor evidence="2">
        <name>Mg(2+)</name>
        <dbReference type="ChEBI" id="CHEBI:18420"/>
    </cofactor>
</comment>
<feature type="domain" description="Malic enzyme NAD-binding" evidence="6">
    <location>
        <begin position="173"/>
        <end position="399"/>
    </location>
</feature>
<dbReference type="EC" id="1.1.1.38" evidence="8"/>
<dbReference type="InterPro" id="IPR036291">
    <property type="entry name" value="NAD(P)-bd_dom_sf"/>
</dbReference>